<accession>A0A7C9RGY8</accession>
<evidence type="ECO:0000313" key="2">
    <source>
        <dbReference type="Proteomes" id="UP000480266"/>
    </source>
</evidence>
<gene>
    <name evidence="1" type="ORF">G4V63_15910</name>
</gene>
<dbReference type="EMBL" id="JAAMRR010000812">
    <property type="protein sequence ID" value="NGX96640.1"/>
    <property type="molecule type" value="Genomic_DNA"/>
</dbReference>
<protein>
    <submittedName>
        <fullName evidence="1">Uncharacterized protein</fullName>
    </submittedName>
</protein>
<evidence type="ECO:0000313" key="1">
    <source>
        <dbReference type="EMBL" id="NGX96640.1"/>
    </source>
</evidence>
<name>A0A7C9RGY8_9BRAD</name>
<proteinExistence type="predicted"/>
<sequence length="63" mass="6393">MIRLASPTARRKFSRTAETQRSPLGFLMIASTIATFAVLSAAFAQSPPKGSITAGPGPAAGGC</sequence>
<reference evidence="1" key="1">
    <citation type="submission" date="2020-02" db="EMBL/GenBank/DDBJ databases">
        <title>Draft genome sequence of Candidatus Afipia apatlaquensis IBT-C3, a potential strain for decolorization of textile dyes.</title>
        <authorList>
            <person name="Sanchez-Reyes A."/>
            <person name="Breton-Deval L."/>
            <person name="Mangelson H."/>
            <person name="Sanchez-Flores A."/>
        </authorList>
    </citation>
    <scope>NUCLEOTIDE SEQUENCE [LARGE SCALE GENOMIC DNA]</scope>
    <source>
        <strain evidence="1">IBT-C3</strain>
    </source>
</reference>
<dbReference type="AlphaFoldDB" id="A0A7C9RGY8"/>
<comment type="caution">
    <text evidence="1">The sequence shown here is derived from an EMBL/GenBank/DDBJ whole genome shotgun (WGS) entry which is preliminary data.</text>
</comment>
<keyword evidence="2" id="KW-1185">Reference proteome</keyword>
<dbReference type="Proteomes" id="UP000480266">
    <property type="component" value="Unassembled WGS sequence"/>
</dbReference>
<organism evidence="1 2">
    <name type="scientific">Candidatus Afipia apatlaquensis</name>
    <dbReference type="NCBI Taxonomy" id="2712852"/>
    <lineage>
        <taxon>Bacteria</taxon>
        <taxon>Pseudomonadati</taxon>
        <taxon>Pseudomonadota</taxon>
        <taxon>Alphaproteobacteria</taxon>
        <taxon>Hyphomicrobiales</taxon>
        <taxon>Nitrobacteraceae</taxon>
        <taxon>Afipia</taxon>
    </lineage>
</organism>